<dbReference type="PANTHER" id="PTHR16091">
    <property type="entry name" value="TTC17 PROTEIN"/>
    <property type="match status" value="1"/>
</dbReference>
<dbReference type="Gene3D" id="1.25.40.10">
    <property type="entry name" value="Tetratricopeptide repeat domain"/>
    <property type="match status" value="2"/>
</dbReference>
<keyword evidence="2" id="KW-0175">Coiled coil</keyword>
<evidence type="ECO:0000256" key="3">
    <source>
        <dbReference type="SAM" id="SignalP"/>
    </source>
</evidence>
<keyword evidence="1" id="KW-0802">TPR repeat</keyword>
<proteinExistence type="predicted"/>
<dbReference type="EMBL" id="CAHIKZ030005224">
    <property type="protein sequence ID" value="CAE1321264.1"/>
    <property type="molecule type" value="Genomic_DNA"/>
</dbReference>
<dbReference type="GO" id="GO:0005737">
    <property type="term" value="C:cytoplasm"/>
    <property type="evidence" value="ECO:0007669"/>
    <property type="project" value="TreeGrafter"/>
</dbReference>
<keyword evidence="3" id="KW-0732">Signal</keyword>
<feature type="signal peptide" evidence="3">
    <location>
        <begin position="1"/>
        <end position="23"/>
    </location>
</feature>
<dbReference type="Proteomes" id="UP000597762">
    <property type="component" value="Unassembled WGS sequence"/>
</dbReference>
<dbReference type="GO" id="GO:0030041">
    <property type="term" value="P:actin filament polymerization"/>
    <property type="evidence" value="ECO:0007669"/>
    <property type="project" value="TreeGrafter"/>
</dbReference>
<reference evidence="4" key="1">
    <citation type="submission" date="2021-01" db="EMBL/GenBank/DDBJ databases">
        <authorList>
            <person name="Li R."/>
            <person name="Bekaert M."/>
        </authorList>
    </citation>
    <scope>NUCLEOTIDE SEQUENCE</scope>
    <source>
        <strain evidence="4">Farmed</strain>
    </source>
</reference>
<dbReference type="GO" id="GO:0015629">
    <property type="term" value="C:actin cytoskeleton"/>
    <property type="evidence" value="ECO:0007669"/>
    <property type="project" value="TreeGrafter"/>
</dbReference>
<protein>
    <submittedName>
        <fullName evidence="4">Tetratricopeptide repeat protein 17</fullName>
    </submittedName>
</protein>
<feature type="chain" id="PRO_5032595340" evidence="3">
    <location>
        <begin position="24"/>
        <end position="859"/>
    </location>
</feature>
<accession>A0A812EF24</accession>
<dbReference type="PANTHER" id="PTHR16091:SF1">
    <property type="entry name" value="TETRATRICOPEPTIDE REPEAT PROTEIN 17"/>
    <property type="match status" value="1"/>
</dbReference>
<organism evidence="4 5">
    <name type="scientific">Acanthosepion pharaonis</name>
    <name type="common">Pharaoh cuttlefish</name>
    <name type="synonym">Sepia pharaonis</name>
    <dbReference type="NCBI Taxonomy" id="158019"/>
    <lineage>
        <taxon>Eukaryota</taxon>
        <taxon>Metazoa</taxon>
        <taxon>Spiralia</taxon>
        <taxon>Lophotrochozoa</taxon>
        <taxon>Mollusca</taxon>
        <taxon>Cephalopoda</taxon>
        <taxon>Coleoidea</taxon>
        <taxon>Decapodiformes</taxon>
        <taxon>Sepiida</taxon>
        <taxon>Sepiina</taxon>
        <taxon>Sepiidae</taxon>
        <taxon>Acanthosepion</taxon>
    </lineage>
</organism>
<dbReference type="PROSITE" id="PS50005">
    <property type="entry name" value="TPR"/>
    <property type="match status" value="1"/>
</dbReference>
<dbReference type="AlphaFoldDB" id="A0A812EF24"/>
<evidence type="ECO:0000256" key="2">
    <source>
        <dbReference type="SAM" id="Coils"/>
    </source>
</evidence>
<gene>
    <name evidence="4" type="ORF">SPHA_71385</name>
</gene>
<evidence type="ECO:0000256" key="1">
    <source>
        <dbReference type="PROSITE-ProRule" id="PRU00339"/>
    </source>
</evidence>
<dbReference type="InterPro" id="IPR011990">
    <property type="entry name" value="TPR-like_helical_dom_sf"/>
</dbReference>
<feature type="coiled-coil region" evidence="2">
    <location>
        <begin position="329"/>
        <end position="363"/>
    </location>
</feature>
<dbReference type="OrthoDB" id="2115703at2759"/>
<comment type="caution">
    <text evidence="4">The sequence shown here is derived from an EMBL/GenBank/DDBJ whole genome shotgun (WGS) entry which is preliminary data.</text>
</comment>
<evidence type="ECO:0000313" key="5">
    <source>
        <dbReference type="Proteomes" id="UP000597762"/>
    </source>
</evidence>
<dbReference type="FunFam" id="1.25.40.10:FF:000061">
    <property type="entry name" value="Tetratricopeptide repeat domain 17"/>
    <property type="match status" value="1"/>
</dbReference>
<dbReference type="SUPFAM" id="SSF48452">
    <property type="entry name" value="TPR-like"/>
    <property type="match status" value="1"/>
</dbReference>
<feature type="repeat" description="TPR" evidence="1">
    <location>
        <begin position="276"/>
        <end position="309"/>
    </location>
</feature>
<dbReference type="InterPro" id="IPR019734">
    <property type="entry name" value="TPR_rpt"/>
</dbReference>
<keyword evidence="5" id="KW-1185">Reference proteome</keyword>
<evidence type="ECO:0000313" key="4">
    <source>
        <dbReference type="EMBL" id="CAE1321264.1"/>
    </source>
</evidence>
<sequence length="859" mass="97983">MATSVVLLISSLLAIVHLKVVWTATHWVVTEDGRIQAQADTVFNMRRPYDLVAFMKQEERAVMLDNLKKELLSRKDEIDKSEDRDTDLEQRFYRSEPDCIAAGKPLPEFDLYISTVLPLENKGIRQEEHIDFKAVQSSKPLPPDCTQVIDLDYSIHAFEHLEGMKDRKNLSGTAELGLKNAIPHRDNVDDYGNLIYEAMKKNKTSWVLFNMAAFYWRIKGDSYQVIECLRRALHFSPRMQKDVALISLANVLHRARYSNEAAIVVHAALDVSKELNVNHFTLGNIYAVLGEYNKSVICFENTLKIQPEFEAAAKRKHAVVCHAKLECALEAQHRSLQRTLNDLKDYQRKHDFWQQQNTKLQTEQVPADVKLVQEQTFDQHSAWQAHLSDYCQIMDHHGHHILECNQGKKQSPNFDFSFTLEDQPSSQKTQENSVWTLEDKKEPDYSVPIHRPLYSKESKVKDKKQMPSDWPSKEECDTYVQKTFDPQNMSTVYLPPENKGFEVRALLSAAQNLNSGDEHPLPWYPPICIPLLDISDGNTATYDHIRSVADRASFAYKSPEPSMRQILLDHVNDGMVTEEEVGQRILTALKRSLSPSWILFNLAGLYWRILGNTYHGIECVRRALYTVPEQYRDVPLVNLANMLYKLGRYDDAIRIVKDALAISNVEPLTHYFLGNLLVATHNYTGAVWHYEQAMQNPFGLKEAYNALRMIKCQQKFHQLDQSDAVQDLNSVDFMISGSSSNAPNCQQKIVYSSSNQHSKSRVLCQTENGEEKCMLETQSHSTSSEFNGPCSQTCTIIPIKLESCSSDVTLESSVGVATVSAVEVDGELSGNVAEVSEFYERKELCKQDECSEFKVQPHV</sequence>
<dbReference type="InterPro" id="IPR052630">
    <property type="entry name" value="TTC17"/>
</dbReference>
<dbReference type="Pfam" id="PF13374">
    <property type="entry name" value="TPR_10"/>
    <property type="match status" value="1"/>
</dbReference>
<name>A0A812EF24_ACAPH</name>
<dbReference type="SMART" id="SM00028">
    <property type="entry name" value="TPR"/>
    <property type="match status" value="5"/>
</dbReference>